<sequence>MTDVDQTSSRLADPGFPVFDPDKLLRDVLGIAPEPLPDFDSPVLTPLRVPLREATVGLLVSSGAYFPDQPKLRQHSDLSYRLLPRERELDEVLFGHMTPIRAFALADPNVAYPRDTMLDLERDGVIGRYADNAVSMVGSISQFDELATEVAPRIAGEFEAMGVDLVLVVPFCPQCHVAFGVLARALERRGLPTTSITTLYKHASYLKPPRASFLDFPLGCTAGRPREKAQQREIVKAALQHAEQAGPDWELKRLPFRWAADGNRDWEALVADVYRLDNEIRGAVRANAAAHQQVLGGGNEQEFAIRCAC</sequence>
<name>A0A1H8YS92_9PSEU</name>
<dbReference type="STRING" id="394193.SAMN04489732_14115"/>
<dbReference type="RefSeq" id="WP_091629433.1">
    <property type="nucleotide sequence ID" value="NZ_FOEF01000041.1"/>
</dbReference>
<dbReference type="GO" id="GO:0050485">
    <property type="term" value="F:oxidoreductase activity, acting on X-H and Y-H to form an X-Y bond, with a disulfide as acceptor"/>
    <property type="evidence" value="ECO:0007669"/>
    <property type="project" value="InterPro"/>
</dbReference>
<accession>A0A1H8YS92</accession>
<protein>
    <submittedName>
        <fullName evidence="1">Glycine/sarcosine/betaine reductase selenoprotein B (GRDB)</fullName>
    </submittedName>
</protein>
<reference evidence="2" key="1">
    <citation type="submission" date="2016-10" db="EMBL/GenBank/DDBJ databases">
        <authorList>
            <person name="Varghese N."/>
            <person name="Submissions S."/>
        </authorList>
    </citation>
    <scope>NUCLEOTIDE SEQUENCE [LARGE SCALE GENOMIC DNA]</scope>
    <source>
        <strain evidence="2">DSM 44993</strain>
    </source>
</reference>
<dbReference type="AlphaFoldDB" id="A0A1H8YS92"/>
<organism evidence="1 2">
    <name type="scientific">Amycolatopsis saalfeldensis</name>
    <dbReference type="NCBI Taxonomy" id="394193"/>
    <lineage>
        <taxon>Bacteria</taxon>
        <taxon>Bacillati</taxon>
        <taxon>Actinomycetota</taxon>
        <taxon>Actinomycetes</taxon>
        <taxon>Pseudonocardiales</taxon>
        <taxon>Pseudonocardiaceae</taxon>
        <taxon>Amycolatopsis</taxon>
    </lineage>
</organism>
<gene>
    <name evidence="1" type="ORF">SAMN04489732_14115</name>
</gene>
<evidence type="ECO:0000313" key="2">
    <source>
        <dbReference type="Proteomes" id="UP000198582"/>
    </source>
</evidence>
<keyword evidence="2" id="KW-1185">Reference proteome</keyword>
<evidence type="ECO:0000313" key="1">
    <source>
        <dbReference type="EMBL" id="SEP54258.1"/>
    </source>
</evidence>
<dbReference type="EMBL" id="FOEF01000041">
    <property type="protein sequence ID" value="SEP54258.1"/>
    <property type="molecule type" value="Genomic_DNA"/>
</dbReference>
<proteinExistence type="predicted"/>
<dbReference type="Proteomes" id="UP000198582">
    <property type="component" value="Unassembled WGS sequence"/>
</dbReference>
<dbReference type="OrthoDB" id="5182956at2"/>